<organism evidence="1 2">
    <name type="scientific">Plesiomonas shigelloides 302-73</name>
    <dbReference type="NCBI Taxonomy" id="1315976"/>
    <lineage>
        <taxon>Bacteria</taxon>
        <taxon>Pseudomonadati</taxon>
        <taxon>Pseudomonadota</taxon>
        <taxon>Gammaproteobacteria</taxon>
        <taxon>Enterobacterales</taxon>
        <taxon>Enterobacteriaceae</taxon>
        <taxon>Plesiomonas</taxon>
    </lineage>
</organism>
<keyword evidence="2" id="KW-1185">Reference proteome</keyword>
<proteinExistence type="predicted"/>
<sequence length="90" mass="10182">SALVRLREQDGYMASLQAQDDAFILTEQHCPVCHAASQCQALCRSELRLFQRLLGDDCHIERTEHIVGGDRRCTYRITPRHASCSPLSPQ</sequence>
<dbReference type="HOGENOM" id="CLU_2432190_0_0_6"/>
<gene>
    <name evidence="1" type="ORF">PLESHI_16462</name>
</gene>
<name>R8ALR3_PLESH</name>
<dbReference type="SUPFAM" id="SSF46785">
    <property type="entry name" value="Winged helix' DNA-binding domain"/>
    <property type="match status" value="1"/>
</dbReference>
<accession>R8ALR3</accession>
<dbReference type="PATRIC" id="fig|1315976.3.peg.3149"/>
<evidence type="ECO:0000313" key="1">
    <source>
        <dbReference type="EMBL" id="EON87269.1"/>
    </source>
</evidence>
<dbReference type="InterPro" id="IPR036390">
    <property type="entry name" value="WH_DNA-bd_sf"/>
</dbReference>
<comment type="caution">
    <text evidence="1">The sequence shown here is derived from an EMBL/GenBank/DDBJ whole genome shotgun (WGS) entry which is preliminary data.</text>
</comment>
<dbReference type="EMBL" id="AQQO01000370">
    <property type="protein sequence ID" value="EON87269.1"/>
    <property type="molecule type" value="Genomic_DNA"/>
</dbReference>
<protein>
    <submittedName>
        <fullName evidence="1">Transcriptional regulator</fullName>
    </submittedName>
</protein>
<feature type="non-terminal residue" evidence="1">
    <location>
        <position position="1"/>
    </location>
</feature>
<dbReference type="Proteomes" id="UP000014012">
    <property type="component" value="Unassembled WGS sequence"/>
</dbReference>
<evidence type="ECO:0000313" key="2">
    <source>
        <dbReference type="Proteomes" id="UP000014012"/>
    </source>
</evidence>
<dbReference type="AlphaFoldDB" id="R8ALR3"/>
<dbReference type="RefSeq" id="WP_010864879.1">
    <property type="nucleotide sequence ID" value="NZ_KB944511.1"/>
</dbReference>
<reference evidence="1 2" key="1">
    <citation type="journal article" date="2013" name="Genome Announc.">
        <title>Genome Sequence of Plesiomonas shigelloides Strain 302-73 (Serotype O1).</title>
        <authorList>
            <person name="Pique N."/>
            <person name="Aquilini E."/>
            <person name="Alioto T."/>
            <person name="Minana-Galbis D."/>
            <person name="Tomas J.M."/>
        </authorList>
    </citation>
    <scope>NUCLEOTIDE SEQUENCE [LARGE SCALE GENOMIC DNA]</scope>
    <source>
        <strain evidence="1 2">302-73</strain>
    </source>
</reference>